<feature type="transmembrane region" description="Helical" evidence="6">
    <location>
        <begin position="71"/>
        <end position="93"/>
    </location>
</feature>
<name>A0ABD3UGD6_SINWO</name>
<keyword evidence="4 6" id="KW-1133">Transmembrane helix</keyword>
<keyword evidence="5 6" id="KW-0472">Membrane</keyword>
<evidence type="ECO:0000256" key="5">
    <source>
        <dbReference type="ARBA" id="ARBA00023136"/>
    </source>
</evidence>
<proteinExistence type="inferred from homology"/>
<feature type="transmembrane region" description="Helical" evidence="6">
    <location>
        <begin position="226"/>
        <end position="246"/>
    </location>
</feature>
<accession>A0ABD3UGD6</accession>
<protein>
    <recommendedName>
        <fullName evidence="6">Multidrug and toxin extrusion protein</fullName>
    </recommendedName>
</protein>
<dbReference type="PANTHER" id="PTHR11206">
    <property type="entry name" value="MULTIDRUG RESISTANCE PROTEIN"/>
    <property type="match status" value="1"/>
</dbReference>
<feature type="transmembrane region" description="Helical" evidence="6">
    <location>
        <begin position="6"/>
        <end position="23"/>
    </location>
</feature>
<evidence type="ECO:0000256" key="4">
    <source>
        <dbReference type="ARBA" id="ARBA00022989"/>
    </source>
</evidence>
<keyword evidence="8" id="KW-1185">Reference proteome</keyword>
<dbReference type="InterPro" id="IPR018511">
    <property type="entry name" value="Hemolysin-typ_Ca-bd_CS"/>
</dbReference>
<feature type="transmembrane region" description="Helical" evidence="6">
    <location>
        <begin position="200"/>
        <end position="220"/>
    </location>
</feature>
<dbReference type="CDD" id="cd13132">
    <property type="entry name" value="MATE_eukaryotic"/>
    <property type="match status" value="1"/>
</dbReference>
<dbReference type="GO" id="GO:0015297">
    <property type="term" value="F:antiporter activity"/>
    <property type="evidence" value="ECO:0007669"/>
    <property type="project" value="UniProtKB-ARBA"/>
</dbReference>
<organism evidence="7 8">
    <name type="scientific">Sinanodonta woodiana</name>
    <name type="common">Chinese pond mussel</name>
    <name type="synonym">Anodonta woodiana</name>
    <dbReference type="NCBI Taxonomy" id="1069815"/>
    <lineage>
        <taxon>Eukaryota</taxon>
        <taxon>Metazoa</taxon>
        <taxon>Spiralia</taxon>
        <taxon>Lophotrochozoa</taxon>
        <taxon>Mollusca</taxon>
        <taxon>Bivalvia</taxon>
        <taxon>Autobranchia</taxon>
        <taxon>Heteroconchia</taxon>
        <taxon>Palaeoheterodonta</taxon>
        <taxon>Unionida</taxon>
        <taxon>Unionoidea</taxon>
        <taxon>Unionidae</taxon>
        <taxon>Unioninae</taxon>
        <taxon>Sinanodonta</taxon>
    </lineage>
</organism>
<evidence type="ECO:0000256" key="3">
    <source>
        <dbReference type="ARBA" id="ARBA00022692"/>
    </source>
</evidence>
<dbReference type="SUPFAM" id="SSF51120">
    <property type="entry name" value="beta-Roll"/>
    <property type="match status" value="2"/>
</dbReference>
<comment type="caution">
    <text evidence="7">The sequence shown here is derived from an EMBL/GenBank/DDBJ whole genome shotgun (WGS) entry which is preliminary data.</text>
</comment>
<dbReference type="PROSITE" id="PS00330">
    <property type="entry name" value="HEMOLYSIN_CALCIUM"/>
    <property type="match status" value="2"/>
</dbReference>
<feature type="transmembrane region" description="Helical" evidence="6">
    <location>
        <begin position="266"/>
        <end position="291"/>
    </location>
</feature>
<dbReference type="EMBL" id="JBJQND010000016">
    <property type="protein sequence ID" value="KAL3847991.1"/>
    <property type="molecule type" value="Genomic_DNA"/>
</dbReference>
<dbReference type="PRINTS" id="PR00313">
    <property type="entry name" value="CABNDNGRPT"/>
</dbReference>
<dbReference type="Proteomes" id="UP001634394">
    <property type="component" value="Unassembled WGS sequence"/>
</dbReference>
<comment type="subcellular location">
    <subcellularLocation>
        <location evidence="1">Membrane</location>
        <topology evidence="1">Multi-pass membrane protein</topology>
    </subcellularLocation>
</comment>
<feature type="transmembrane region" description="Helical" evidence="6">
    <location>
        <begin position="30"/>
        <end position="51"/>
    </location>
</feature>
<evidence type="ECO:0000313" key="7">
    <source>
        <dbReference type="EMBL" id="KAL3847991.1"/>
    </source>
</evidence>
<sequence length="679" mass="73222">MVTALILNQGILMVSLTFTGHLGKEILDSAALAVTVINVCGNAVMYGLTLACDTLFPQTYGSVNKTKVGVILQRSVLILLMCCLPCFAVFMNTDHLLKLIGQSPIIANVVLPSLIIGLLANIVNVVAHATLIIGLNLGILGASVAVALALWSVVIFHVIYIIGWKVYRVTWTGFSWECLEDWGQFFGLAVPGMAMRCLEWWSFEVLILIAGLLGVTQLAGHTVTMSISYISFMVPYGVSIAASVRVGNNLGANQPVMAALSARTSLIIGGFFAVTVSVIILALKGVLPLAFTNDSDVVMLASNLLLILSLEHLTDAMQCVAGGILGGCGHQVYGAIMNLIGYYAIALPIAIFLMLKTYLMASGAWWGMLISTSFQTISFLLKIRLMDWNKEAQKAQDRAGVKHSESEPFNEFEGNVEIFSQDSEKSSILKKMEIQDSDGERERLIGKTKLTRKQIIFQRIKLIPVRKIRGSMLEENYIEGGEGILYIAGGEKNDTLHGGVLGNTLDGLGGSDIIYGHDGNDILIGGPGGDWLYGGNGDDTIFGGDGGDSIDGGSGINTIVFKGDGFNQIGVFVDLLSGNGSDADADGDTYTDIQNIYGSEYNDLLHGNHGDNVIKGFQGNDYIHPYGSNDILSGGHGADVYNCNDATGRKEIWLDDDLNFPDFIVLDQIQMNHTCFFFY</sequence>
<dbReference type="Pfam" id="PF01554">
    <property type="entry name" value="MatE"/>
    <property type="match status" value="2"/>
</dbReference>
<dbReference type="InterPro" id="IPR011049">
    <property type="entry name" value="Serralysin-like_metalloprot_C"/>
</dbReference>
<gene>
    <name evidence="7" type="ORF">ACJMK2_018878</name>
</gene>
<evidence type="ECO:0000256" key="6">
    <source>
        <dbReference type="RuleBase" id="RU004914"/>
    </source>
</evidence>
<reference evidence="7 8" key="1">
    <citation type="submission" date="2024-11" db="EMBL/GenBank/DDBJ databases">
        <title>Chromosome-level genome assembly of the freshwater bivalve Anodonta woodiana.</title>
        <authorList>
            <person name="Chen X."/>
        </authorList>
    </citation>
    <scope>NUCLEOTIDE SEQUENCE [LARGE SCALE GENOMIC DNA]</scope>
    <source>
        <strain evidence="7">MN2024</strain>
        <tissue evidence="7">Gills</tissue>
    </source>
</reference>
<comment type="similarity">
    <text evidence="2 6">Belongs to the multi antimicrobial extrusion (MATE) (TC 2.A.66.1) family.</text>
</comment>
<dbReference type="InterPro" id="IPR001343">
    <property type="entry name" value="Hemolysn_Ca-bd"/>
</dbReference>
<dbReference type="Pfam" id="PF00353">
    <property type="entry name" value="HemolysinCabind"/>
    <property type="match status" value="3"/>
</dbReference>
<feature type="transmembrane region" description="Helical" evidence="6">
    <location>
        <begin position="139"/>
        <end position="162"/>
    </location>
</feature>
<feature type="transmembrane region" description="Helical" evidence="6">
    <location>
        <begin position="105"/>
        <end position="133"/>
    </location>
</feature>
<dbReference type="Gene3D" id="2.150.10.10">
    <property type="entry name" value="Serralysin-like metalloprotease, C-terminal"/>
    <property type="match status" value="2"/>
</dbReference>
<feature type="transmembrane region" description="Helical" evidence="6">
    <location>
        <begin position="335"/>
        <end position="358"/>
    </location>
</feature>
<keyword evidence="3 6" id="KW-0812">Transmembrane</keyword>
<evidence type="ECO:0000256" key="2">
    <source>
        <dbReference type="ARBA" id="ARBA00010199"/>
    </source>
</evidence>
<dbReference type="AlphaFoldDB" id="A0ABD3UGD6"/>
<dbReference type="InterPro" id="IPR045069">
    <property type="entry name" value="MATE_euk"/>
</dbReference>
<dbReference type="NCBIfam" id="TIGR00797">
    <property type="entry name" value="matE"/>
    <property type="match status" value="1"/>
</dbReference>
<dbReference type="InterPro" id="IPR002528">
    <property type="entry name" value="MATE_fam"/>
</dbReference>
<evidence type="ECO:0000313" key="8">
    <source>
        <dbReference type="Proteomes" id="UP001634394"/>
    </source>
</evidence>
<evidence type="ECO:0000256" key="1">
    <source>
        <dbReference type="ARBA" id="ARBA00004141"/>
    </source>
</evidence>
<feature type="transmembrane region" description="Helical" evidence="6">
    <location>
        <begin position="364"/>
        <end position="381"/>
    </location>
</feature>
<dbReference type="GO" id="GO:0016020">
    <property type="term" value="C:membrane"/>
    <property type="evidence" value="ECO:0007669"/>
    <property type="project" value="UniProtKB-SubCell"/>
</dbReference>